<gene>
    <name evidence="1" type="ORF">METZ01_LOCUS135468</name>
</gene>
<accession>A0A381Z0D1</accession>
<name>A0A381Z0D1_9ZZZZ</name>
<protein>
    <submittedName>
        <fullName evidence="1">Uncharacterized protein</fullName>
    </submittedName>
</protein>
<proteinExistence type="predicted"/>
<organism evidence="1">
    <name type="scientific">marine metagenome</name>
    <dbReference type="NCBI Taxonomy" id="408172"/>
    <lineage>
        <taxon>unclassified sequences</taxon>
        <taxon>metagenomes</taxon>
        <taxon>ecological metagenomes</taxon>
    </lineage>
</organism>
<evidence type="ECO:0000313" key="1">
    <source>
        <dbReference type="EMBL" id="SVA82614.1"/>
    </source>
</evidence>
<reference evidence="1" key="1">
    <citation type="submission" date="2018-05" db="EMBL/GenBank/DDBJ databases">
        <authorList>
            <person name="Lanie J.A."/>
            <person name="Ng W.-L."/>
            <person name="Kazmierczak K.M."/>
            <person name="Andrzejewski T.M."/>
            <person name="Davidsen T.M."/>
            <person name="Wayne K.J."/>
            <person name="Tettelin H."/>
            <person name="Glass J.I."/>
            <person name="Rusch D."/>
            <person name="Podicherti R."/>
            <person name="Tsui H.-C.T."/>
            <person name="Winkler M.E."/>
        </authorList>
    </citation>
    <scope>NUCLEOTIDE SEQUENCE</scope>
</reference>
<dbReference type="AlphaFoldDB" id="A0A381Z0D1"/>
<dbReference type="EMBL" id="UINC01019504">
    <property type="protein sequence ID" value="SVA82614.1"/>
    <property type="molecule type" value="Genomic_DNA"/>
</dbReference>
<sequence>MGDEDGHPIRFNSKYEAEDYIEKLDIQPYIGDDPESIMVVPEIETM</sequence>